<dbReference type="PANTHER" id="PTHR15665">
    <property type="entry name" value="ASTEROID PROTEIN"/>
    <property type="match status" value="1"/>
</dbReference>
<evidence type="ECO:0000313" key="3">
    <source>
        <dbReference type="EMBL" id="KAK7886425.1"/>
    </source>
</evidence>
<reference evidence="4" key="1">
    <citation type="submission" date="2024-04" db="EMBL/GenBank/DDBJ databases">
        <title>Salinicola lusitanus LLJ914,a marine bacterium isolated from the Okinawa Trough.</title>
        <authorList>
            <person name="Li J."/>
        </authorList>
    </citation>
    <scope>NUCLEOTIDE SEQUENCE [LARGE SCALE GENOMIC DNA]</scope>
</reference>
<evidence type="ECO:0000313" key="4">
    <source>
        <dbReference type="Proteomes" id="UP001460270"/>
    </source>
</evidence>
<feature type="compositionally biased region" description="Basic residues" evidence="2">
    <location>
        <begin position="805"/>
        <end position="814"/>
    </location>
</feature>
<evidence type="ECO:0008006" key="5">
    <source>
        <dbReference type="Google" id="ProtNLM"/>
    </source>
</evidence>
<feature type="region of interest" description="Disordered" evidence="2">
    <location>
        <begin position="755"/>
        <end position="814"/>
    </location>
</feature>
<dbReference type="InterPro" id="IPR026832">
    <property type="entry name" value="Asteroid"/>
</dbReference>
<feature type="compositionally biased region" description="Polar residues" evidence="2">
    <location>
        <begin position="637"/>
        <end position="650"/>
    </location>
</feature>
<dbReference type="InterPro" id="IPR029060">
    <property type="entry name" value="PIN-like_dom_sf"/>
</dbReference>
<proteinExistence type="inferred from homology"/>
<evidence type="ECO:0000256" key="2">
    <source>
        <dbReference type="SAM" id="MobiDB-lite"/>
    </source>
</evidence>
<dbReference type="AlphaFoldDB" id="A0AAW0N0N5"/>
<sequence>MGIPYLTKLVTSQDVYRDELFGAGPLVIDGSGLVYQLYFSSDTRAKQRIHRAHEAAENGMSRDVLPTLIWEVFRQTLDSLGVSLARTYTEADRQAAALAHEFVCPVLSNDTDFFIFPMNGGMLPFKHFRWSNVLECGQRRFIPCKRYFSSRFCEVNQIPPQLLPIFAVMAGNDYVEKPLWTEGMCSLLQWIRSVEVVDPLQLLKTALKNSSQEQTEEQLRTLQEVASHYNLPSSSSLGRFFCEGTTPPLPPQMVEVVPDWMRDPVTRAQFSSDFLDVVTLQRVGLSVVVDHKDKPSANLVSLPLRRVLYGLLLGKDGGRTVEERDRDGLEVKYNQVQPDAELPFCVKTLQQAAEEQRRQVLLDALGLDQQFGASLPSHLAHLTLPLAATCYWLKKATPPPPMSLLKALLIGWCKGGSLRSRADKDPDSKKSLYLDWCHWLNQWQSCLRDSFLLNQLLGGPLPQPIIAQLYNGRLIHVLLHKMWSGRLEHFVPPGTCSDKDYCDLLDIAQTHTGRILQEPAAPNQPPAPPLCALPQALSEGPFALPLKQPWELPTLPNNGSQTWGPSPLSQTLSQPWACSAPHSQEPLTLPLKLPRGTFAPPPQSVSQPWGPSTLPNNGSQARGPVALPLKPPRETSAPPQTISQPWGPSALPNNGSQPWGPVLLPLKPPWELSAPPQTVPQPWGPFALPQMQPQGSSALPNNGCQTWVSITVPLKQLWEHFASSQKSSQPWGPVALPLKQSWENSAMPKVDGAQPWEAFAPHQTRSQSWEPPTPSKTGSQPLKHFPRSQKRSQPWETSKKLPPLSKRRKLRDVQ</sequence>
<keyword evidence="4" id="KW-1185">Reference proteome</keyword>
<feature type="compositionally biased region" description="Polar residues" evidence="2">
    <location>
        <begin position="763"/>
        <end position="780"/>
    </location>
</feature>
<name>A0AAW0N0N5_9GOBI</name>
<feature type="region of interest" description="Disordered" evidence="2">
    <location>
        <begin position="548"/>
        <end position="650"/>
    </location>
</feature>
<dbReference type="Gene3D" id="3.40.50.1010">
    <property type="entry name" value="5'-nuclease"/>
    <property type="match status" value="1"/>
</dbReference>
<dbReference type="PANTHER" id="PTHR15665:SF1">
    <property type="entry name" value="PROTEIN ASTEROID HOMOLOG 1"/>
    <property type="match status" value="1"/>
</dbReference>
<comment type="similarity">
    <text evidence="1">Belongs to the asteroid family.</text>
</comment>
<comment type="caution">
    <text evidence="3">The sequence shown here is derived from an EMBL/GenBank/DDBJ whole genome shotgun (WGS) entry which is preliminary data.</text>
</comment>
<organism evidence="3 4">
    <name type="scientific">Mugilogobius chulae</name>
    <name type="common">yellowstripe goby</name>
    <dbReference type="NCBI Taxonomy" id="88201"/>
    <lineage>
        <taxon>Eukaryota</taxon>
        <taxon>Metazoa</taxon>
        <taxon>Chordata</taxon>
        <taxon>Craniata</taxon>
        <taxon>Vertebrata</taxon>
        <taxon>Euteleostomi</taxon>
        <taxon>Actinopterygii</taxon>
        <taxon>Neopterygii</taxon>
        <taxon>Teleostei</taxon>
        <taxon>Neoteleostei</taxon>
        <taxon>Acanthomorphata</taxon>
        <taxon>Gobiaria</taxon>
        <taxon>Gobiiformes</taxon>
        <taxon>Gobioidei</taxon>
        <taxon>Gobiidae</taxon>
        <taxon>Gobionellinae</taxon>
        <taxon>Mugilogobius</taxon>
    </lineage>
</organism>
<dbReference type="EMBL" id="JBBPFD010000019">
    <property type="protein sequence ID" value="KAK7886425.1"/>
    <property type="molecule type" value="Genomic_DNA"/>
</dbReference>
<evidence type="ECO:0000256" key="1">
    <source>
        <dbReference type="ARBA" id="ARBA00007398"/>
    </source>
</evidence>
<accession>A0AAW0N0N5</accession>
<feature type="compositionally biased region" description="Polar residues" evidence="2">
    <location>
        <begin position="555"/>
        <end position="586"/>
    </location>
</feature>
<protein>
    <recommendedName>
        <fullName evidence="5">Asteroid domain-containing protein</fullName>
    </recommendedName>
</protein>
<dbReference type="SUPFAM" id="SSF88723">
    <property type="entry name" value="PIN domain-like"/>
    <property type="match status" value="1"/>
</dbReference>
<feature type="compositionally biased region" description="Polar residues" evidence="2">
    <location>
        <begin position="604"/>
        <end position="620"/>
    </location>
</feature>
<dbReference type="Proteomes" id="UP001460270">
    <property type="component" value="Unassembled WGS sequence"/>
</dbReference>
<gene>
    <name evidence="3" type="ORF">WMY93_026046</name>
</gene>